<feature type="region of interest" description="Disordered" evidence="1">
    <location>
        <begin position="61"/>
        <end position="86"/>
    </location>
</feature>
<protein>
    <submittedName>
        <fullName evidence="2">Uncharacterized protein</fullName>
    </submittedName>
</protein>
<dbReference type="EMBL" id="OY882870">
    <property type="protein sequence ID" value="CAK6435564.1"/>
    <property type="molecule type" value="Genomic_DNA"/>
</dbReference>
<name>A0ABN9ZG03_PIPNA</name>
<proteinExistence type="predicted"/>
<evidence type="ECO:0000256" key="1">
    <source>
        <dbReference type="SAM" id="MobiDB-lite"/>
    </source>
</evidence>
<evidence type="ECO:0000313" key="2">
    <source>
        <dbReference type="EMBL" id="CAK6435564.1"/>
    </source>
</evidence>
<keyword evidence="3" id="KW-1185">Reference proteome</keyword>
<reference evidence="2" key="1">
    <citation type="submission" date="2023-12" db="EMBL/GenBank/DDBJ databases">
        <authorList>
            <person name="Brown T."/>
        </authorList>
    </citation>
    <scope>NUCLEOTIDE SEQUENCE</scope>
</reference>
<dbReference type="Proteomes" id="UP001314169">
    <property type="component" value="Chromosome 13"/>
</dbReference>
<gene>
    <name evidence="2" type="ORF">MPIPNATIZW_LOCUS3870</name>
</gene>
<evidence type="ECO:0000313" key="3">
    <source>
        <dbReference type="Proteomes" id="UP001314169"/>
    </source>
</evidence>
<organism evidence="2 3">
    <name type="scientific">Pipistrellus nathusii</name>
    <name type="common">Nathusius' pipistrelle</name>
    <dbReference type="NCBI Taxonomy" id="59473"/>
    <lineage>
        <taxon>Eukaryota</taxon>
        <taxon>Metazoa</taxon>
        <taxon>Chordata</taxon>
        <taxon>Craniata</taxon>
        <taxon>Vertebrata</taxon>
        <taxon>Euteleostomi</taxon>
        <taxon>Mammalia</taxon>
        <taxon>Eutheria</taxon>
        <taxon>Laurasiatheria</taxon>
        <taxon>Chiroptera</taxon>
        <taxon>Yangochiroptera</taxon>
        <taxon>Vespertilionidae</taxon>
        <taxon>Pipistrellus</taxon>
    </lineage>
</organism>
<accession>A0ABN9ZG03</accession>
<sequence length="117" mass="12980">MVYYRFTNMERTVRTHCGWRGSVKTLTVLLLQPGSVSLPREMFGFLLPRLLRPLRYRLSQTGQCPGTQPPPPSLPGGQPCEEPSSQSPLAVGRFLWRCSVACSSNKLVAIKADAVFS</sequence>